<name>A0A4Y8RQW1_9HYPH</name>
<evidence type="ECO:0000259" key="1">
    <source>
        <dbReference type="Pfam" id="PF04577"/>
    </source>
</evidence>
<keyword evidence="2" id="KW-0808">Transferase</keyword>
<proteinExistence type="predicted"/>
<dbReference type="Proteomes" id="UP000298179">
    <property type="component" value="Unassembled WGS sequence"/>
</dbReference>
<keyword evidence="3" id="KW-1185">Reference proteome</keyword>
<organism evidence="2 3">
    <name type="scientific">Jiella endophytica</name>
    <dbReference type="NCBI Taxonomy" id="2558362"/>
    <lineage>
        <taxon>Bacteria</taxon>
        <taxon>Pseudomonadati</taxon>
        <taxon>Pseudomonadota</taxon>
        <taxon>Alphaproteobacteria</taxon>
        <taxon>Hyphomicrobiales</taxon>
        <taxon>Aurantimonadaceae</taxon>
        <taxon>Jiella</taxon>
    </lineage>
</organism>
<evidence type="ECO:0000313" key="2">
    <source>
        <dbReference type="EMBL" id="TFF25465.1"/>
    </source>
</evidence>
<dbReference type="InterPro" id="IPR049625">
    <property type="entry name" value="Glyco_transf_61_cat"/>
</dbReference>
<reference evidence="2 3" key="1">
    <citation type="submission" date="2019-03" db="EMBL/GenBank/DDBJ databases">
        <title>Jiella endophytica sp. nov., a novel endophytic bacterium isolated from root of Ficus microcarpa Linn. f.</title>
        <authorList>
            <person name="Tuo L."/>
        </authorList>
    </citation>
    <scope>NUCLEOTIDE SEQUENCE [LARGE SCALE GENOMIC DNA]</scope>
    <source>
        <strain evidence="2 3">CBS5Q-3</strain>
    </source>
</reference>
<dbReference type="Pfam" id="PF04577">
    <property type="entry name" value="Glyco_transf_61"/>
    <property type="match status" value="1"/>
</dbReference>
<dbReference type="EMBL" id="SOZD01000002">
    <property type="protein sequence ID" value="TFF25465.1"/>
    <property type="molecule type" value="Genomic_DNA"/>
</dbReference>
<comment type="caution">
    <text evidence="2">The sequence shown here is derived from an EMBL/GenBank/DDBJ whole genome shotgun (WGS) entry which is preliminary data.</text>
</comment>
<dbReference type="GO" id="GO:0016757">
    <property type="term" value="F:glycosyltransferase activity"/>
    <property type="evidence" value="ECO:0007669"/>
    <property type="project" value="InterPro"/>
</dbReference>
<feature type="domain" description="Glycosyltransferase 61 catalytic" evidence="1">
    <location>
        <begin position="104"/>
        <end position="268"/>
    </location>
</feature>
<dbReference type="RefSeq" id="WP_134761633.1">
    <property type="nucleotide sequence ID" value="NZ_SOZD01000002.1"/>
</dbReference>
<protein>
    <submittedName>
        <fullName evidence="2">Glycosyltransferase family 61 protein</fullName>
    </submittedName>
</protein>
<evidence type="ECO:0000313" key="3">
    <source>
        <dbReference type="Proteomes" id="UP000298179"/>
    </source>
</evidence>
<sequence>MKYVFGDVSNIQREVILKNRLGGEPTVSIHDNCIVPPPSILSRGPLSFRGGVYDESGRMIPGTGLQRNIGGKATELAIAYDDVSKFPVEHFAEAVYGGCYFEHFGHFMVETTARLWWVVESGYKGPVIFQVMSTGIASFARTFFSMLGIDAVFVPRNMAVRVGRLTIPDASLVVQVWASKAFTRPFREVAKKLPSTGRGERLYVVRGRGVGSAFGEATVQKALEREGFQTLDPTEASLQEQIAAFANARQIVGVIGSAMHSLAYCQRAEQVGYLARNATISTTFPAIDDAIGSYDSHYLVNVLNPLPPHPNLQGPFLIDAEACCDQLAETGYLRRRSQVDLRDVIAERDLYMREWWRIESARRAADAGRA</sequence>
<accession>A0A4Y8RQW1</accession>
<gene>
    <name evidence="2" type="ORF">E3C22_08940</name>
</gene>
<dbReference type="OrthoDB" id="3760154at2"/>
<dbReference type="AlphaFoldDB" id="A0A4Y8RQW1"/>